<sequence length="97" mass="11035">MRVGMQNSVKSTLIPLSRRVARSFFSSQGFVVSLQFLVVFFFDYLIIDFKDTNTKVGANNAFIEEGSYAFQALETERERVCVCVRTHSSCFCGEIRS</sequence>
<protein>
    <submittedName>
        <fullName evidence="1">Uncharacterized protein</fullName>
    </submittedName>
</protein>
<dbReference type="EMBL" id="CM042024">
    <property type="protein sequence ID" value="KAI3811448.1"/>
    <property type="molecule type" value="Genomic_DNA"/>
</dbReference>
<reference evidence="2" key="1">
    <citation type="journal article" date="2022" name="Mol. Ecol. Resour.">
        <title>The genomes of chicory, endive, great burdock and yacon provide insights into Asteraceae palaeo-polyploidization history and plant inulin production.</title>
        <authorList>
            <person name="Fan W."/>
            <person name="Wang S."/>
            <person name="Wang H."/>
            <person name="Wang A."/>
            <person name="Jiang F."/>
            <person name="Liu H."/>
            <person name="Zhao H."/>
            <person name="Xu D."/>
            <person name="Zhang Y."/>
        </authorList>
    </citation>
    <scope>NUCLEOTIDE SEQUENCE [LARGE SCALE GENOMIC DNA]</scope>
    <source>
        <strain evidence="2">cv. Yunnan</strain>
    </source>
</reference>
<organism evidence="1 2">
    <name type="scientific">Smallanthus sonchifolius</name>
    <dbReference type="NCBI Taxonomy" id="185202"/>
    <lineage>
        <taxon>Eukaryota</taxon>
        <taxon>Viridiplantae</taxon>
        <taxon>Streptophyta</taxon>
        <taxon>Embryophyta</taxon>
        <taxon>Tracheophyta</taxon>
        <taxon>Spermatophyta</taxon>
        <taxon>Magnoliopsida</taxon>
        <taxon>eudicotyledons</taxon>
        <taxon>Gunneridae</taxon>
        <taxon>Pentapetalae</taxon>
        <taxon>asterids</taxon>
        <taxon>campanulids</taxon>
        <taxon>Asterales</taxon>
        <taxon>Asteraceae</taxon>
        <taxon>Asteroideae</taxon>
        <taxon>Heliantheae alliance</taxon>
        <taxon>Millerieae</taxon>
        <taxon>Smallanthus</taxon>
    </lineage>
</organism>
<evidence type="ECO:0000313" key="2">
    <source>
        <dbReference type="Proteomes" id="UP001056120"/>
    </source>
</evidence>
<comment type="caution">
    <text evidence="1">The sequence shown here is derived from an EMBL/GenBank/DDBJ whole genome shotgun (WGS) entry which is preliminary data.</text>
</comment>
<reference evidence="1 2" key="2">
    <citation type="journal article" date="2022" name="Mol. Ecol. Resour.">
        <title>The genomes of chicory, endive, great burdock and yacon provide insights into Asteraceae paleo-polyploidization history and plant inulin production.</title>
        <authorList>
            <person name="Fan W."/>
            <person name="Wang S."/>
            <person name="Wang H."/>
            <person name="Wang A."/>
            <person name="Jiang F."/>
            <person name="Liu H."/>
            <person name="Zhao H."/>
            <person name="Xu D."/>
            <person name="Zhang Y."/>
        </authorList>
    </citation>
    <scope>NUCLEOTIDE SEQUENCE [LARGE SCALE GENOMIC DNA]</scope>
    <source>
        <strain evidence="2">cv. Yunnan</strain>
        <tissue evidence="1">Leaves</tissue>
    </source>
</reference>
<accession>A0ACB9IT96</accession>
<name>A0ACB9IT96_9ASTR</name>
<evidence type="ECO:0000313" key="1">
    <source>
        <dbReference type="EMBL" id="KAI3811448.1"/>
    </source>
</evidence>
<dbReference type="Proteomes" id="UP001056120">
    <property type="component" value="Linkage Group LG07"/>
</dbReference>
<proteinExistence type="predicted"/>
<keyword evidence="2" id="KW-1185">Reference proteome</keyword>
<gene>
    <name evidence="1" type="ORF">L1987_21172</name>
</gene>